<dbReference type="PROSITE" id="PS51186">
    <property type="entry name" value="GNAT"/>
    <property type="match status" value="1"/>
</dbReference>
<dbReference type="Proteomes" id="UP000681722">
    <property type="component" value="Unassembled WGS sequence"/>
</dbReference>
<name>A0A814HAE8_9BILA</name>
<evidence type="ECO:0000313" key="6">
    <source>
        <dbReference type="EMBL" id="CAF3779248.1"/>
    </source>
</evidence>
<evidence type="ECO:0000256" key="1">
    <source>
        <dbReference type="ARBA" id="ARBA00022679"/>
    </source>
</evidence>
<dbReference type="InterPro" id="IPR044542">
    <property type="entry name" value="NAA30-like"/>
</dbReference>
<dbReference type="GO" id="GO:0031417">
    <property type="term" value="C:NatC complex"/>
    <property type="evidence" value="ECO:0007669"/>
    <property type="project" value="TreeGrafter"/>
</dbReference>
<dbReference type="Gene3D" id="3.40.630.30">
    <property type="match status" value="1"/>
</dbReference>
<dbReference type="SUPFAM" id="SSF55729">
    <property type="entry name" value="Acyl-CoA N-acyltransferases (Nat)"/>
    <property type="match status" value="1"/>
</dbReference>
<comment type="caution">
    <text evidence="5">The sequence shown here is derived from an EMBL/GenBank/DDBJ whole genome shotgun (WGS) entry which is preliminary data.</text>
</comment>
<dbReference type="Proteomes" id="UP000663829">
    <property type="component" value="Unassembled WGS sequence"/>
</dbReference>
<dbReference type="InterPro" id="IPR000182">
    <property type="entry name" value="GNAT_dom"/>
</dbReference>
<evidence type="ECO:0000256" key="3">
    <source>
        <dbReference type="ARBA" id="ARBA00024025"/>
    </source>
</evidence>
<dbReference type="GO" id="GO:0004596">
    <property type="term" value="F:protein-N-terminal amino-acid acetyltransferase activity"/>
    <property type="evidence" value="ECO:0007669"/>
    <property type="project" value="InterPro"/>
</dbReference>
<dbReference type="PANTHER" id="PTHR45896:SF1">
    <property type="entry name" value="N-ALPHA-ACETYLTRANSFERASE 30"/>
    <property type="match status" value="1"/>
</dbReference>
<organism evidence="5 7">
    <name type="scientific">Didymodactylos carnosus</name>
    <dbReference type="NCBI Taxonomy" id="1234261"/>
    <lineage>
        <taxon>Eukaryota</taxon>
        <taxon>Metazoa</taxon>
        <taxon>Spiralia</taxon>
        <taxon>Gnathifera</taxon>
        <taxon>Rotifera</taxon>
        <taxon>Eurotatoria</taxon>
        <taxon>Bdelloidea</taxon>
        <taxon>Philodinida</taxon>
        <taxon>Philodinidae</taxon>
        <taxon>Didymodactylos</taxon>
    </lineage>
</organism>
<comment type="similarity">
    <text evidence="3">Belongs to the acetyltransferase family. MAK3 subfamily.</text>
</comment>
<gene>
    <name evidence="5" type="ORF">GPM918_LOCUS14117</name>
    <name evidence="6" type="ORF">SRO942_LOCUS14117</name>
</gene>
<feature type="domain" description="N-acetyltransferase" evidence="4">
    <location>
        <begin position="43"/>
        <end position="201"/>
    </location>
</feature>
<dbReference type="EMBL" id="CAJOBC010003350">
    <property type="protein sequence ID" value="CAF3779248.1"/>
    <property type="molecule type" value="Genomic_DNA"/>
</dbReference>
<dbReference type="CDD" id="cd04301">
    <property type="entry name" value="NAT_SF"/>
    <property type="match status" value="1"/>
</dbReference>
<evidence type="ECO:0000313" key="7">
    <source>
        <dbReference type="Proteomes" id="UP000663829"/>
    </source>
</evidence>
<reference evidence="5" key="1">
    <citation type="submission" date="2021-02" db="EMBL/GenBank/DDBJ databases">
        <authorList>
            <person name="Nowell W R."/>
        </authorList>
    </citation>
    <scope>NUCLEOTIDE SEQUENCE</scope>
</reference>
<dbReference type="InterPro" id="IPR016181">
    <property type="entry name" value="Acyl_CoA_acyltransferase"/>
</dbReference>
<evidence type="ECO:0000259" key="4">
    <source>
        <dbReference type="PROSITE" id="PS51186"/>
    </source>
</evidence>
<protein>
    <recommendedName>
        <fullName evidence="4">N-acetyltransferase domain-containing protein</fullName>
    </recommendedName>
</protein>
<keyword evidence="1" id="KW-0808">Transferase</keyword>
<proteinExistence type="inferred from homology"/>
<dbReference type="PANTHER" id="PTHR45896">
    <property type="entry name" value="N-ALPHA-ACETYLTRANSFERASE 30"/>
    <property type="match status" value="1"/>
</dbReference>
<sequence>MLLYCVRMINLIFIQFILLKSATITVYCLQKQYLKDINSHHMYRIRLRIDSTREDFLEWNKKFDKFLQISFKQPYSFGSPLKYCPEVLVFIIPNRTQISGVLMAQYRDKNKNLDDNFYICFLSVLPEYRKFGLASTLLNAIIQEAYDTDVQKVSLNVNIKNGEALRLYRKCGFLCSKYESNFYPPSQYDESDAYYMTLLTKYIRVPSLVCKTTQALVIPTEMKTASTAVCVKRTVVTINKFH</sequence>
<dbReference type="Pfam" id="PF00583">
    <property type="entry name" value="Acetyltransf_1"/>
    <property type="match status" value="1"/>
</dbReference>
<keyword evidence="7" id="KW-1185">Reference proteome</keyword>
<dbReference type="EMBL" id="CAJNOQ010003350">
    <property type="protein sequence ID" value="CAF1008104.1"/>
    <property type="molecule type" value="Genomic_DNA"/>
</dbReference>
<dbReference type="OrthoDB" id="47374at2759"/>
<accession>A0A814HAE8</accession>
<evidence type="ECO:0000313" key="5">
    <source>
        <dbReference type="EMBL" id="CAF1008104.1"/>
    </source>
</evidence>
<dbReference type="AlphaFoldDB" id="A0A814HAE8"/>
<evidence type="ECO:0000256" key="2">
    <source>
        <dbReference type="ARBA" id="ARBA00023315"/>
    </source>
</evidence>
<keyword evidence="2" id="KW-0012">Acyltransferase</keyword>